<feature type="active site" description="Nucleophile" evidence="15">
    <location>
        <position position="257"/>
    </location>
</feature>
<feature type="binding site" evidence="16">
    <location>
        <begin position="387"/>
        <end position="392"/>
    </location>
    <ligand>
        <name>substrate</name>
    </ligand>
</feature>
<dbReference type="InterPro" id="IPR017853">
    <property type="entry name" value="GH"/>
</dbReference>
<evidence type="ECO:0000256" key="6">
    <source>
        <dbReference type="ARBA" id="ARBA00022490"/>
    </source>
</evidence>
<evidence type="ECO:0000256" key="3">
    <source>
        <dbReference type="ARBA" id="ARBA00008061"/>
    </source>
</evidence>
<evidence type="ECO:0000256" key="17">
    <source>
        <dbReference type="PIRSR" id="PIRSR006337-3"/>
    </source>
</evidence>
<dbReference type="Pfam" id="PF00128">
    <property type="entry name" value="Alpha-amylase"/>
    <property type="match status" value="1"/>
</dbReference>
<dbReference type="Gene3D" id="1.10.10.760">
    <property type="entry name" value="E-set domains of sugar-utilizing enzymes"/>
    <property type="match status" value="1"/>
</dbReference>
<accession>A0A178HYQ7</accession>
<dbReference type="STRING" id="1770058.A3840_10710"/>
<feature type="domain" description="Glycosyl hydrolase family 13 catalytic" evidence="19">
    <location>
        <begin position="111"/>
        <end position="507"/>
    </location>
</feature>
<dbReference type="AlphaFoldDB" id="A0A178HYQ7"/>
<dbReference type="SUPFAM" id="SSF51445">
    <property type="entry name" value="(Trans)glycosidases"/>
    <property type="match status" value="1"/>
</dbReference>
<evidence type="ECO:0000313" key="21">
    <source>
        <dbReference type="Proteomes" id="UP000078389"/>
    </source>
</evidence>
<dbReference type="InterPro" id="IPR012768">
    <property type="entry name" value="Trehalose_TreZ"/>
</dbReference>
<dbReference type="InterPro" id="IPR044901">
    <property type="entry name" value="Trehalose_TreZ_E-set_sf"/>
</dbReference>
<dbReference type="InterPro" id="IPR014756">
    <property type="entry name" value="Ig_E-set"/>
</dbReference>
<reference evidence="20 21" key="1">
    <citation type="submission" date="2016-03" db="EMBL/GenBank/DDBJ databases">
        <title>Genome sequencing of Devosia sp. S37.</title>
        <authorList>
            <person name="Mohd Nor M."/>
        </authorList>
    </citation>
    <scope>NUCLEOTIDE SEQUENCE [LARGE SCALE GENOMIC DNA]</scope>
    <source>
        <strain evidence="20 21">S37</strain>
    </source>
</reference>
<keyword evidence="6" id="KW-0963">Cytoplasm</keyword>
<dbReference type="InterPro" id="IPR013783">
    <property type="entry name" value="Ig-like_fold"/>
</dbReference>
<evidence type="ECO:0000259" key="19">
    <source>
        <dbReference type="SMART" id="SM00642"/>
    </source>
</evidence>
<feature type="compositionally biased region" description="Basic and acidic residues" evidence="18">
    <location>
        <begin position="457"/>
        <end position="469"/>
    </location>
</feature>
<dbReference type="GO" id="GO:0005992">
    <property type="term" value="P:trehalose biosynthetic process"/>
    <property type="evidence" value="ECO:0007669"/>
    <property type="project" value="UniProtKB-UniRule"/>
</dbReference>
<name>A0A178HYQ7_9HYPH</name>
<keyword evidence="9 14" id="KW-0326">Glycosidase</keyword>
<dbReference type="CDD" id="cd02853">
    <property type="entry name" value="E_set_MTHase_like_N"/>
    <property type="match status" value="1"/>
</dbReference>
<dbReference type="Gene3D" id="3.20.20.80">
    <property type="entry name" value="Glycosidases"/>
    <property type="match status" value="1"/>
</dbReference>
<evidence type="ECO:0000256" key="1">
    <source>
        <dbReference type="ARBA" id="ARBA00004496"/>
    </source>
</evidence>
<feature type="active site" description="Proton donor" evidence="15">
    <location>
        <position position="292"/>
    </location>
</feature>
<evidence type="ECO:0000256" key="4">
    <source>
        <dbReference type="ARBA" id="ARBA00012268"/>
    </source>
</evidence>
<evidence type="ECO:0000256" key="9">
    <source>
        <dbReference type="ARBA" id="ARBA00023295"/>
    </source>
</evidence>
<dbReference type="UniPathway" id="UPA00299"/>
<comment type="pathway">
    <text evidence="2 14">Glycan biosynthesis; trehalose biosynthesis.</text>
</comment>
<dbReference type="PIRSF" id="PIRSF006337">
    <property type="entry name" value="Trehalose_TreZ"/>
    <property type="match status" value="1"/>
</dbReference>
<evidence type="ECO:0000256" key="15">
    <source>
        <dbReference type="PIRSR" id="PIRSR006337-1"/>
    </source>
</evidence>
<dbReference type="EC" id="3.2.1.141" evidence="4 13"/>
<evidence type="ECO:0000256" key="18">
    <source>
        <dbReference type="SAM" id="MobiDB-lite"/>
    </source>
</evidence>
<dbReference type="SUPFAM" id="SSF81296">
    <property type="entry name" value="E set domains"/>
    <property type="match status" value="1"/>
</dbReference>
<keyword evidence="8" id="KW-0119">Carbohydrate metabolism</keyword>
<dbReference type="InterPro" id="IPR006047">
    <property type="entry name" value="GH13_cat_dom"/>
</dbReference>
<dbReference type="SMART" id="SM00642">
    <property type="entry name" value="Aamy"/>
    <property type="match status" value="1"/>
</dbReference>
<evidence type="ECO:0000256" key="8">
    <source>
        <dbReference type="ARBA" id="ARBA00023277"/>
    </source>
</evidence>
<dbReference type="Pfam" id="PF02922">
    <property type="entry name" value="CBM_48"/>
    <property type="match status" value="1"/>
</dbReference>
<evidence type="ECO:0000256" key="10">
    <source>
        <dbReference type="ARBA" id="ARBA00032057"/>
    </source>
</evidence>
<comment type="subcellular location">
    <subcellularLocation>
        <location evidence="1 15">Cytoplasm</location>
    </subcellularLocation>
</comment>
<feature type="site" description="Transition state stabilizer" evidence="17">
    <location>
        <position position="388"/>
    </location>
</feature>
<evidence type="ECO:0000313" key="20">
    <source>
        <dbReference type="EMBL" id="OAM77098.1"/>
    </source>
</evidence>
<evidence type="ECO:0000256" key="7">
    <source>
        <dbReference type="ARBA" id="ARBA00022801"/>
    </source>
</evidence>
<dbReference type="EMBL" id="LVVY01000086">
    <property type="protein sequence ID" value="OAM77098.1"/>
    <property type="molecule type" value="Genomic_DNA"/>
</dbReference>
<feature type="region of interest" description="Disordered" evidence="18">
    <location>
        <begin position="457"/>
        <end position="483"/>
    </location>
</feature>
<keyword evidence="21" id="KW-1185">Reference proteome</keyword>
<comment type="similarity">
    <text evidence="3 14">Belongs to the glycosyl hydrolase 13 family.</text>
</comment>
<dbReference type="CDD" id="cd11325">
    <property type="entry name" value="AmyAc_GTHase"/>
    <property type="match status" value="1"/>
</dbReference>
<sequence>MKFGTQILPEGVRFRLWAPGQQHIGLHIHDLGRTISMPARRRGWFEASVPEARPGMFYTFELANGEHVPDPASRFLPEDVMGPSEIIDPLAFAWTDRGWTGRPWEESILYEIHIGAFTPEGTFRAAIGKLDHLVALGVNTIEIMPVGDFNGRWNWGYDGASLFAPDASYGRPEDMKAFVNAAHERGISVLLDVIYNHFGPKGNHLGAYTPLTKSNVQTPWGEALNFDGDDAAMIRELIFANARYWLTEYHLDGLRLDAAHEIYDDGPRHLLLELAEQARAATDGRQVHLVQENSLNQVNWLKRRETGAPWLYDAQWSDDIHHAIHAAMTGDPGAYYMDFLGRTDLVGRALAEGAGWQGEYMAHEQKHKGEPSAFLPATAFVAFMQNHDQVGNRPWGDRISAQLPQEALRMWSTILLLSPQIPLLFMGEEWAAETPFLFFSDIGEDLAETIRDSRREELKNYPDAQRDNLPDPMSEDSFRRSKLDWSEPGSATHAAMLDHYRKLIALRKEAIIPRLAGMAGYAGRYDILGDKVVSVQWVLGDGSVLKLLANLGPEPVDNVTIWEEGHLWLEGSAGSDTLGGWTALFSLNSAD</sequence>
<dbReference type="Proteomes" id="UP000078389">
    <property type="component" value="Unassembled WGS sequence"/>
</dbReference>
<evidence type="ECO:0000256" key="13">
    <source>
        <dbReference type="NCBIfam" id="TIGR02402"/>
    </source>
</evidence>
<evidence type="ECO:0000256" key="12">
    <source>
        <dbReference type="ARBA" id="ARBA00034013"/>
    </source>
</evidence>
<evidence type="ECO:0000256" key="5">
    <source>
        <dbReference type="ARBA" id="ARBA00015938"/>
    </source>
</evidence>
<dbReference type="Gene3D" id="2.60.40.10">
    <property type="entry name" value="Immunoglobulins"/>
    <property type="match status" value="1"/>
</dbReference>
<evidence type="ECO:0000256" key="2">
    <source>
        <dbReference type="ARBA" id="ARBA00005199"/>
    </source>
</evidence>
<dbReference type="GO" id="GO:0005737">
    <property type="term" value="C:cytoplasm"/>
    <property type="evidence" value="ECO:0007669"/>
    <property type="project" value="UniProtKB-SubCell"/>
</dbReference>
<keyword evidence="7 14" id="KW-0378">Hydrolase</keyword>
<dbReference type="InterPro" id="IPR022567">
    <property type="entry name" value="DUF3459"/>
</dbReference>
<evidence type="ECO:0000256" key="16">
    <source>
        <dbReference type="PIRSR" id="PIRSR006337-2"/>
    </source>
</evidence>
<feature type="binding site" evidence="16">
    <location>
        <begin position="255"/>
        <end position="260"/>
    </location>
    <ligand>
        <name>substrate</name>
    </ligand>
</feature>
<proteinExistence type="inferred from homology"/>
<gene>
    <name evidence="20" type="ORF">A3840_10710</name>
</gene>
<comment type="caution">
    <text evidence="20">The sequence shown here is derived from an EMBL/GenBank/DDBJ whole genome shotgun (WGS) entry which is preliminary data.</text>
</comment>
<dbReference type="Pfam" id="PF11941">
    <property type="entry name" value="DUF3459"/>
    <property type="match status" value="1"/>
</dbReference>
<comment type="catalytic activity">
    <reaction evidence="12 14">
        <text>hydrolysis of (1-&gt;4)-alpha-D-glucosidic linkage in 4-alpha-D-[(1-&gt;4)-alpha-D-glucanosyl]n trehalose to yield trehalose and (1-&gt;4)-alpha-D-glucan.</text>
        <dbReference type="EC" id="3.2.1.141"/>
    </reaction>
</comment>
<dbReference type="OrthoDB" id="9800174at2"/>
<dbReference type="InterPro" id="IPR004193">
    <property type="entry name" value="Glyco_hydro_13_N"/>
</dbReference>
<dbReference type="PANTHER" id="PTHR43002">
    <property type="entry name" value="GLYCOGEN DEBRANCHING ENZYME"/>
    <property type="match status" value="1"/>
</dbReference>
<dbReference type="GO" id="GO:0033942">
    <property type="term" value="F:4-alpha-D-(1-&gt;4)-alpha-D-glucanotrehalose trehalohydrolase activity"/>
    <property type="evidence" value="ECO:0007669"/>
    <property type="project" value="UniProtKB-EC"/>
</dbReference>
<evidence type="ECO:0000256" key="11">
    <source>
        <dbReference type="ARBA" id="ARBA00033284"/>
    </source>
</evidence>
<protein>
    <recommendedName>
        <fullName evidence="5 13">Malto-oligosyltrehalose trehalohydrolase</fullName>
        <shortName evidence="14">MTHase</shortName>
        <ecNumber evidence="4 13">3.2.1.141</ecNumber>
    </recommendedName>
    <alternativeName>
        <fullName evidence="11 14">4-alpha-D-((1-&gt;4)-alpha-D-glucano)trehalose trehalohydrolase</fullName>
    </alternativeName>
    <alternativeName>
        <fullName evidence="10 14">Maltooligosyl trehalose trehalohydrolase</fullName>
    </alternativeName>
</protein>
<organism evidence="20 21">
    <name type="scientific">Devosia elaeis</name>
    <dbReference type="NCBI Taxonomy" id="1770058"/>
    <lineage>
        <taxon>Bacteria</taxon>
        <taxon>Pseudomonadati</taxon>
        <taxon>Pseudomonadota</taxon>
        <taxon>Alphaproteobacteria</taxon>
        <taxon>Hyphomicrobiales</taxon>
        <taxon>Devosiaceae</taxon>
        <taxon>Devosia</taxon>
    </lineage>
</organism>
<feature type="binding site" evidence="16">
    <location>
        <begin position="318"/>
        <end position="322"/>
    </location>
    <ligand>
        <name>substrate</name>
    </ligand>
</feature>
<evidence type="ECO:0000256" key="14">
    <source>
        <dbReference type="PIRNR" id="PIRNR006337"/>
    </source>
</evidence>
<dbReference type="NCBIfam" id="TIGR02402">
    <property type="entry name" value="trehalose_TreZ"/>
    <property type="match status" value="1"/>
</dbReference>